<reference evidence="2" key="2">
    <citation type="submission" date="2025-08" db="UniProtKB">
        <authorList>
            <consortium name="Ensembl"/>
        </authorList>
    </citation>
    <scope>IDENTIFICATION</scope>
</reference>
<dbReference type="Ensembl" id="ENSPNAT00000029434.2">
    <property type="protein sequence ID" value="ENSPNAP00000035850.2"/>
    <property type="gene ID" value="ENSPNAG00000026146.2"/>
</dbReference>
<evidence type="ECO:0008006" key="4">
    <source>
        <dbReference type="Google" id="ProtNLM"/>
    </source>
</evidence>
<feature type="compositionally biased region" description="Basic and acidic residues" evidence="1">
    <location>
        <begin position="15"/>
        <end position="25"/>
    </location>
</feature>
<protein>
    <recommendedName>
        <fullName evidence="4">High mobility group nucleosome-binding domain-containing protein 3</fullName>
    </recommendedName>
</protein>
<sequence length="108" mass="11771">MPRKKEISQLSPEGAEGKDSTKVTKQEVSSPLHTYSRKPADDKAVKGKKGGAKGKKEEKEAVPTENGETKAEGICISRSSVTVSPPRSLSFTFLSVRGQWDTVRVKRV</sequence>
<dbReference type="OMA" id="QARTEIC"/>
<name>A0A3B4EIZ5_PYGNA</name>
<evidence type="ECO:0000313" key="3">
    <source>
        <dbReference type="Proteomes" id="UP001501920"/>
    </source>
</evidence>
<evidence type="ECO:0000313" key="2">
    <source>
        <dbReference type="Ensembl" id="ENSPNAP00000035850.2"/>
    </source>
</evidence>
<dbReference type="STRING" id="42514.ENSPNAP00000035850"/>
<keyword evidence="3" id="KW-1185">Reference proteome</keyword>
<evidence type="ECO:0000256" key="1">
    <source>
        <dbReference type="SAM" id="MobiDB-lite"/>
    </source>
</evidence>
<proteinExistence type="predicted"/>
<feature type="compositionally biased region" description="Basic and acidic residues" evidence="1">
    <location>
        <begin position="54"/>
        <end position="69"/>
    </location>
</feature>
<reference evidence="2 3" key="1">
    <citation type="submission" date="2020-10" db="EMBL/GenBank/DDBJ databases">
        <title>Pygocentrus nattereri (red-bellied piranha) genome, fPygNat1, primary haplotype.</title>
        <authorList>
            <person name="Myers G."/>
            <person name="Meyer A."/>
            <person name="Karagic N."/>
            <person name="Pippel M."/>
            <person name="Winkler S."/>
            <person name="Tracey A."/>
            <person name="Wood J."/>
            <person name="Formenti G."/>
            <person name="Howe K."/>
            <person name="Fedrigo O."/>
            <person name="Jarvis E.D."/>
        </authorList>
    </citation>
    <scope>NUCLEOTIDE SEQUENCE [LARGE SCALE GENOMIC DNA]</scope>
</reference>
<accession>A0A3B4EIZ5</accession>
<dbReference type="AlphaFoldDB" id="A0A3B4EIZ5"/>
<organism evidence="2 3">
    <name type="scientific">Pygocentrus nattereri</name>
    <name type="common">Red-bellied piranha</name>
    <dbReference type="NCBI Taxonomy" id="42514"/>
    <lineage>
        <taxon>Eukaryota</taxon>
        <taxon>Metazoa</taxon>
        <taxon>Chordata</taxon>
        <taxon>Craniata</taxon>
        <taxon>Vertebrata</taxon>
        <taxon>Euteleostomi</taxon>
        <taxon>Actinopterygii</taxon>
        <taxon>Neopterygii</taxon>
        <taxon>Teleostei</taxon>
        <taxon>Ostariophysi</taxon>
        <taxon>Characiformes</taxon>
        <taxon>Characoidei</taxon>
        <taxon>Pygocentrus</taxon>
    </lineage>
</organism>
<feature type="region of interest" description="Disordered" evidence="1">
    <location>
        <begin position="1"/>
        <end position="69"/>
    </location>
</feature>
<reference evidence="2" key="3">
    <citation type="submission" date="2025-09" db="UniProtKB">
        <authorList>
            <consortium name="Ensembl"/>
        </authorList>
    </citation>
    <scope>IDENTIFICATION</scope>
</reference>
<dbReference type="Proteomes" id="UP001501920">
    <property type="component" value="Chromosome 9"/>
</dbReference>